<comment type="caution">
    <text evidence="2">The sequence shown here is derived from an EMBL/GenBank/DDBJ whole genome shotgun (WGS) entry which is preliminary data.</text>
</comment>
<accession>A0A100HK15</accession>
<dbReference type="RefSeq" id="WP_058975529.1">
    <property type="nucleotide sequence ID" value="NZ_BCMS01000001.1"/>
</dbReference>
<feature type="transmembrane region" description="Helical" evidence="1">
    <location>
        <begin position="234"/>
        <end position="254"/>
    </location>
</feature>
<feature type="transmembrane region" description="Helical" evidence="1">
    <location>
        <begin position="108"/>
        <end position="126"/>
    </location>
</feature>
<protein>
    <submittedName>
        <fullName evidence="2">Uncharacterized protein</fullName>
    </submittedName>
</protein>
<feature type="transmembrane region" description="Helical" evidence="1">
    <location>
        <begin position="133"/>
        <end position="153"/>
    </location>
</feature>
<proteinExistence type="predicted"/>
<feature type="transmembrane region" description="Helical" evidence="1">
    <location>
        <begin position="12"/>
        <end position="36"/>
    </location>
</feature>
<keyword evidence="1" id="KW-0812">Transmembrane</keyword>
<feature type="transmembrane region" description="Helical" evidence="1">
    <location>
        <begin position="73"/>
        <end position="93"/>
    </location>
</feature>
<feature type="transmembrane region" description="Helical" evidence="1">
    <location>
        <begin position="284"/>
        <end position="303"/>
    </location>
</feature>
<feature type="transmembrane region" description="Helical" evidence="1">
    <location>
        <begin position="42"/>
        <end position="66"/>
    </location>
</feature>
<dbReference type="EMBL" id="BCMS01000001">
    <property type="protein sequence ID" value="GAQ20824.1"/>
    <property type="molecule type" value="Genomic_DNA"/>
</dbReference>
<feature type="transmembrane region" description="Helical" evidence="1">
    <location>
        <begin position="194"/>
        <end position="213"/>
    </location>
</feature>
<feature type="transmembrane region" description="Helical" evidence="1">
    <location>
        <begin position="378"/>
        <end position="400"/>
    </location>
</feature>
<evidence type="ECO:0000313" key="2">
    <source>
        <dbReference type="EMBL" id="GAQ20824.1"/>
    </source>
</evidence>
<gene>
    <name evidence="2" type="ORF">DEIGR_100851</name>
</gene>
<sequence length="454" mass="48776">MIVSQSPRTLRVSTVGIGAAAVLCGLLLVITAGLLINVQHAVIGQVILGERVLALLGFALAIAGVLAGGRVRLTPLAALAFLVPIWGVVALIIQEVWSSTNTWQARTVAYLIPFATLGLVALAPYAPRKNRTAAWTLGGLTALLVGMGLAQWATQTPIVWVGEKGSWYPWVWRAQDPTTGLLSVRAFSYFYTPVQYGVFCAAVGLTAVAAWRMRPVALPRPRLRIRTTVRLPRLRVRPVQPHLLIGLIGLLGVYASANRTALAGAAVAVMVVIAAKLRPAVVRYVPALLTALYVILCGTLVFADGLSELIGRLNTGGDALFQSKNLLIRLSDYPMLLRELTARNDQLLTGARDLEALLTPVGARPDLADFVPVDNEGLFLTLQFGLPGLLLALACLYWLAREGAQAWLRRQSPFGLGLLGLVTVWAVGACVNVVYIYLLPVACVLLLLSRPRRA</sequence>
<evidence type="ECO:0000256" key="1">
    <source>
        <dbReference type="SAM" id="Phobius"/>
    </source>
</evidence>
<dbReference type="Proteomes" id="UP000056209">
    <property type="component" value="Unassembled WGS sequence"/>
</dbReference>
<keyword evidence="1" id="KW-0472">Membrane</keyword>
<keyword evidence="1" id="KW-1133">Transmembrane helix</keyword>
<feature type="transmembrane region" description="Helical" evidence="1">
    <location>
        <begin position="412"/>
        <end position="428"/>
    </location>
</feature>
<organism evidence="2 3">
    <name type="scientific">Deinococcus grandis</name>
    <dbReference type="NCBI Taxonomy" id="57498"/>
    <lineage>
        <taxon>Bacteria</taxon>
        <taxon>Thermotogati</taxon>
        <taxon>Deinococcota</taxon>
        <taxon>Deinococci</taxon>
        <taxon>Deinococcales</taxon>
        <taxon>Deinococcaceae</taxon>
        <taxon>Deinococcus</taxon>
    </lineage>
</organism>
<reference evidence="3" key="1">
    <citation type="submission" date="2015-11" db="EMBL/GenBank/DDBJ databases">
        <title>Draft Genome Sequence of the Radioresistant Bacterium Deinococcus grandis, Isolated from Freshwater Fish in Japan.</title>
        <authorList>
            <person name="Satoh K."/>
            <person name="Onodera T."/>
            <person name="Omoso K."/>
            <person name="Takeda-Yano K."/>
            <person name="Katayama T."/>
            <person name="Oono Y."/>
            <person name="Narumi I."/>
        </authorList>
    </citation>
    <scope>NUCLEOTIDE SEQUENCE [LARGE SCALE GENOMIC DNA]</scope>
    <source>
        <strain evidence="3">ATCC 43672</strain>
    </source>
</reference>
<evidence type="ECO:0000313" key="3">
    <source>
        <dbReference type="Proteomes" id="UP000056209"/>
    </source>
</evidence>
<keyword evidence="3" id="KW-1185">Reference proteome</keyword>
<name>A0A100HK15_9DEIO</name>
<dbReference type="AlphaFoldDB" id="A0A100HK15"/>